<organism evidence="2 3">
    <name type="scientific">Sporothrix stenoceras</name>
    <dbReference type="NCBI Taxonomy" id="5173"/>
    <lineage>
        <taxon>Eukaryota</taxon>
        <taxon>Fungi</taxon>
        <taxon>Dikarya</taxon>
        <taxon>Ascomycota</taxon>
        <taxon>Pezizomycotina</taxon>
        <taxon>Sordariomycetes</taxon>
        <taxon>Sordariomycetidae</taxon>
        <taxon>Ophiostomatales</taxon>
        <taxon>Ophiostomataceae</taxon>
        <taxon>Sporothrix</taxon>
    </lineage>
</organism>
<gene>
    <name evidence="2" type="ORF">Sste5346_002958</name>
</gene>
<dbReference type="SUPFAM" id="SSF82199">
    <property type="entry name" value="SET domain"/>
    <property type="match status" value="1"/>
</dbReference>
<comment type="caution">
    <text evidence="2">The sequence shown here is derived from an EMBL/GenBank/DDBJ whole genome shotgun (WGS) entry which is preliminary data.</text>
</comment>
<dbReference type="PANTHER" id="PTHR47332:SF6">
    <property type="entry name" value="SET DOMAIN-CONTAINING PROTEIN"/>
    <property type="match status" value="1"/>
</dbReference>
<dbReference type="SMART" id="SM00317">
    <property type="entry name" value="SET"/>
    <property type="match status" value="1"/>
</dbReference>
<dbReference type="InterPro" id="IPR001214">
    <property type="entry name" value="SET_dom"/>
</dbReference>
<feature type="domain" description="SET" evidence="1">
    <location>
        <begin position="106"/>
        <end position="269"/>
    </location>
</feature>
<dbReference type="InterPro" id="IPR046341">
    <property type="entry name" value="SET_dom_sf"/>
</dbReference>
<name>A0ABR3ZFR4_9PEZI</name>
<keyword evidence="3" id="KW-1185">Reference proteome</keyword>
<dbReference type="PANTHER" id="PTHR47332">
    <property type="entry name" value="SET DOMAIN-CONTAINING PROTEIN 5"/>
    <property type="match status" value="1"/>
</dbReference>
<dbReference type="Pfam" id="PF00856">
    <property type="entry name" value="SET"/>
    <property type="match status" value="1"/>
</dbReference>
<dbReference type="CDD" id="cd20071">
    <property type="entry name" value="SET_SMYD"/>
    <property type="match status" value="1"/>
</dbReference>
<reference evidence="2 3" key="1">
    <citation type="journal article" date="2024" name="IMA Fungus">
        <title>IMA Genome - F19 : A genome assembly and annotation guide to empower mycologists, including annotated draft genome sequences of Ceratocystis pirilliformis, Diaporthe australafricana, Fusarium ophioides, Paecilomyces lecythidis, and Sporothrix stenoceras.</title>
        <authorList>
            <person name="Aylward J."/>
            <person name="Wilson A.M."/>
            <person name="Visagie C.M."/>
            <person name="Spraker J."/>
            <person name="Barnes I."/>
            <person name="Buitendag C."/>
            <person name="Ceriani C."/>
            <person name="Del Mar Angel L."/>
            <person name="du Plessis D."/>
            <person name="Fuchs T."/>
            <person name="Gasser K."/>
            <person name="Kramer D."/>
            <person name="Li W."/>
            <person name="Munsamy K."/>
            <person name="Piso A."/>
            <person name="Price J.L."/>
            <person name="Sonnekus B."/>
            <person name="Thomas C."/>
            <person name="van der Nest A."/>
            <person name="van Dijk A."/>
            <person name="van Heerden A."/>
            <person name="van Vuuren N."/>
            <person name="Yilmaz N."/>
            <person name="Duong T.A."/>
            <person name="van der Merwe N.A."/>
            <person name="Wingfield M.J."/>
            <person name="Wingfield B.D."/>
        </authorList>
    </citation>
    <scope>NUCLEOTIDE SEQUENCE [LARGE SCALE GENOMIC DNA]</scope>
    <source>
        <strain evidence="2 3">CMW 5346</strain>
    </source>
</reference>
<dbReference type="PROSITE" id="PS50280">
    <property type="entry name" value="SET"/>
    <property type="match status" value="1"/>
</dbReference>
<accession>A0ABR3ZFR4</accession>
<proteinExistence type="predicted"/>
<evidence type="ECO:0000313" key="3">
    <source>
        <dbReference type="Proteomes" id="UP001583186"/>
    </source>
</evidence>
<sequence length="423" mass="46969">MVSEATASAHSRWAPWTHRPVCTEANRTGSRGQTVRLQQYCVFTDSTFRGGRGISVIAAPHAAAAVALALDDSGIPAQLRDHPSTPLDGDPALEHGPVEKTGGRENAFQVQDMPGRGKGVVADRRIRRGEVVFVDYVTVLSQNTFSANDGSGRNEWEDGGEFRGDADPDQIMQLLQVAVAQLPEAQQKRVHNLAHSLGGERVRDILRTNVFGGITIAGASYIGLFPLGSRVNHHCQPNTYWRYTPGYLSQEVIAMRDIEPGEEVTHSYIPLGIVHKERQEKMRDWGFNCSCSLCTAPDAQRRHADTRRRRLLVIHTELAAFENQQIDPSSTTEADRGASRLAQTVDEMLYLIDREQAWPLLCDYYPAVTRAHLAIDDTAGARKYLLAAEEAWLQYGGEQHEYADELQELSRAIDSRETELNGK</sequence>
<evidence type="ECO:0000259" key="1">
    <source>
        <dbReference type="PROSITE" id="PS50280"/>
    </source>
</evidence>
<dbReference type="InterPro" id="IPR053185">
    <property type="entry name" value="SET_domain_protein"/>
</dbReference>
<evidence type="ECO:0000313" key="2">
    <source>
        <dbReference type="EMBL" id="KAL1899556.1"/>
    </source>
</evidence>
<dbReference type="EMBL" id="JAWCUI010000012">
    <property type="protein sequence ID" value="KAL1899556.1"/>
    <property type="molecule type" value="Genomic_DNA"/>
</dbReference>
<protein>
    <recommendedName>
        <fullName evidence="1">SET domain-containing protein</fullName>
    </recommendedName>
</protein>
<dbReference type="Proteomes" id="UP001583186">
    <property type="component" value="Unassembled WGS sequence"/>
</dbReference>
<dbReference type="Gene3D" id="2.170.270.10">
    <property type="entry name" value="SET domain"/>
    <property type="match status" value="1"/>
</dbReference>